<gene>
    <name evidence="2" type="ORF">SCANT_v1c04170</name>
</gene>
<dbReference type="Proteomes" id="UP000063919">
    <property type="component" value="Chromosome"/>
</dbReference>
<sequence>MKKILTLFTAFTLFASTSLSVISCETEKGFYLPDQPKNGEDIVNSLDNYHIEQERMEVISGKELDECKYCSKDEQNTIKLKSEAWQRSWIYEAFILAFLSYKMTQLEYDYLESKKIPEETYIIITLSIFDDFVGYRQKDETLNNNTKEYILEIQKWAKKEAIHE</sequence>
<keyword evidence="1" id="KW-0732">Signal</keyword>
<reference evidence="2 3" key="1">
    <citation type="journal article" date="2015" name="Genome Announc.">
        <title>Complete Genome Sequence of Spiroplasma cantharicola CC-1T (DSM 21588), a Bacterium Isolated from Soldier Beetle (Cantharis carolinus).</title>
        <authorList>
            <person name="Lo W.S."/>
            <person name="Liu P.Y."/>
            <person name="Kuo C.H."/>
        </authorList>
    </citation>
    <scope>NUCLEOTIDE SEQUENCE [LARGE SCALE GENOMIC DNA]</scope>
    <source>
        <strain evidence="2 3">CC-1</strain>
    </source>
</reference>
<dbReference type="KEGG" id="scj:SCANT_v1c04170"/>
<keyword evidence="3" id="KW-1185">Reference proteome</keyword>
<name>A0A0M3SJ91_9MOLU</name>
<protein>
    <recommendedName>
        <fullName evidence="4">Lipoprotein</fullName>
    </recommendedName>
</protein>
<accession>A0A0M3SJ91</accession>
<evidence type="ECO:0008006" key="4">
    <source>
        <dbReference type="Google" id="ProtNLM"/>
    </source>
</evidence>
<evidence type="ECO:0000256" key="1">
    <source>
        <dbReference type="SAM" id="SignalP"/>
    </source>
</evidence>
<dbReference type="PROSITE" id="PS51257">
    <property type="entry name" value="PROKAR_LIPOPROTEIN"/>
    <property type="match status" value="1"/>
</dbReference>
<proteinExistence type="predicted"/>
<feature type="chain" id="PRO_5005789164" description="Lipoprotein" evidence="1">
    <location>
        <begin position="21"/>
        <end position="164"/>
    </location>
</feature>
<dbReference type="AlphaFoldDB" id="A0A0M3SJ91"/>
<dbReference type="EMBL" id="CP012622">
    <property type="protein sequence ID" value="ALD66324.1"/>
    <property type="molecule type" value="Genomic_DNA"/>
</dbReference>
<evidence type="ECO:0000313" key="2">
    <source>
        <dbReference type="EMBL" id="ALD66324.1"/>
    </source>
</evidence>
<dbReference type="RefSeq" id="WP_053946084.1">
    <property type="nucleotide sequence ID" value="NZ_CP012622.1"/>
</dbReference>
<organism evidence="2 3">
    <name type="scientific">Spiroplasma cantharicola</name>
    <dbReference type="NCBI Taxonomy" id="362837"/>
    <lineage>
        <taxon>Bacteria</taxon>
        <taxon>Bacillati</taxon>
        <taxon>Mycoplasmatota</taxon>
        <taxon>Mollicutes</taxon>
        <taxon>Entomoplasmatales</taxon>
        <taxon>Spiroplasmataceae</taxon>
        <taxon>Spiroplasma</taxon>
    </lineage>
</organism>
<evidence type="ECO:0000313" key="3">
    <source>
        <dbReference type="Proteomes" id="UP000063919"/>
    </source>
</evidence>
<dbReference type="InterPro" id="IPR054816">
    <property type="entry name" value="Lipoprotein_mollicutes-type_CS"/>
</dbReference>
<dbReference type="NCBIfam" id="NF038029">
    <property type="entry name" value="LP_plasma"/>
    <property type="match status" value="1"/>
</dbReference>
<feature type="signal peptide" evidence="1">
    <location>
        <begin position="1"/>
        <end position="20"/>
    </location>
</feature>
<dbReference type="PATRIC" id="fig|362837.3.peg.421"/>